<gene>
    <name evidence="2" type="ORF">APD33_15525</name>
    <name evidence="3" type="ORF">F2P40_15835</name>
    <name evidence="4" type="ORF">FQZ18_07995</name>
    <name evidence="5" type="ORF">J6E47_13210</name>
    <name evidence="1" type="ORF">MKP18_002168</name>
    <name evidence="6" type="ORF">SAMEA104305318_02683</name>
</gene>
<evidence type="ECO:0000313" key="9">
    <source>
        <dbReference type="Proteomes" id="UP000461234"/>
    </source>
</evidence>
<reference evidence="6 8" key="2">
    <citation type="submission" date="2018-07" db="EMBL/GenBank/DDBJ databases">
        <authorList>
            <consortium name="Pathogen Informatics"/>
        </authorList>
    </citation>
    <scope>NUCLEOTIDE SEQUENCE [LARGE SCALE GENOMIC DNA]</scope>
    <source>
        <strain evidence="6 8">4300STDY7045823</strain>
    </source>
</reference>
<dbReference type="EMBL" id="WIOC01000024">
    <property type="protein sequence ID" value="MQR50771.1"/>
    <property type="molecule type" value="Genomic_DNA"/>
</dbReference>
<evidence type="ECO:0000313" key="5">
    <source>
        <dbReference type="EMBL" id="QTK42373.1"/>
    </source>
</evidence>
<reference evidence="1" key="6">
    <citation type="submission" date="2023-06" db="EMBL/GenBank/DDBJ databases">
        <authorList>
            <consortium name="Clinical and Environmental Microbiology Branch: Whole genome sequencing antimicrobial resistance pathogens in the healthcare setting"/>
        </authorList>
    </citation>
    <scope>NUCLEOTIDE SEQUENCE</scope>
    <source>
        <strain evidence="1">2021GN-00227</strain>
    </source>
</reference>
<dbReference type="AlphaFoldDB" id="A0A084XJM5"/>
<evidence type="ECO:0000313" key="7">
    <source>
        <dbReference type="Proteomes" id="UP000051449"/>
    </source>
</evidence>
<evidence type="ECO:0000313" key="4">
    <source>
        <dbReference type="EMBL" id="QNV23261.1"/>
    </source>
</evidence>
<evidence type="ECO:0000313" key="10">
    <source>
        <dbReference type="Proteomes" id="UP000516419"/>
    </source>
</evidence>
<evidence type="ECO:0000313" key="6">
    <source>
        <dbReference type="EMBL" id="SST26159.1"/>
    </source>
</evidence>
<protein>
    <submittedName>
        <fullName evidence="3">Uncharacterized protein</fullName>
    </submittedName>
</protein>
<reference evidence="5" key="5">
    <citation type="submission" date="2021-03" db="EMBL/GenBank/DDBJ databases">
        <title>Complete genome sequencing of Acinetobacter baumannii.</title>
        <authorList>
            <person name="Yadav B."/>
            <person name="Makwana N."/>
            <person name="Kharat A.S."/>
            <person name="Veeraraghavan B."/>
            <person name="Vijayakumar S."/>
            <person name="Priya M."/>
        </authorList>
    </citation>
    <scope>NUCLEOTIDE SEQUENCE</scope>
    <source>
        <strain evidence="5">KSK6</strain>
    </source>
</reference>
<reference evidence="4 10" key="4">
    <citation type="submission" date="2020-09" db="EMBL/GenBank/DDBJ databases">
        <title>Carbapenem-Resistant Acinetobacter baumannii devoid of typical resistance factors.</title>
        <authorList>
            <person name="Hoffmann M."/>
            <person name="Luo Y."/>
            <person name="Strain E."/>
            <person name="Rand H."/>
            <person name="Javkar K.G."/>
        </authorList>
    </citation>
    <scope>NUCLEOTIDE SEQUENCE [LARGE SCALE GENOMIC DNA]</scope>
    <source>
        <strain evidence="4 10">CFSAN093705</strain>
    </source>
</reference>
<dbReference type="RefSeq" id="WP_001237354.1">
    <property type="nucleotide sequence ID" value="NZ_CACSGV010000020.1"/>
</dbReference>
<dbReference type="Proteomes" id="UP000461234">
    <property type="component" value="Unassembled WGS sequence"/>
</dbReference>
<proteinExistence type="predicted"/>
<dbReference type="EMBL" id="CP061525">
    <property type="protein sequence ID" value="QNV23261.1"/>
    <property type="molecule type" value="Genomic_DNA"/>
</dbReference>
<organism evidence="3 9">
    <name type="scientific">Acinetobacter baumannii</name>
    <dbReference type="NCBI Taxonomy" id="470"/>
    <lineage>
        <taxon>Bacteria</taxon>
        <taxon>Pseudomonadati</taxon>
        <taxon>Pseudomonadota</taxon>
        <taxon>Gammaproteobacteria</taxon>
        <taxon>Moraxellales</taxon>
        <taxon>Moraxellaceae</taxon>
        <taxon>Acinetobacter</taxon>
        <taxon>Acinetobacter calcoaceticus/baumannii complex</taxon>
    </lineage>
</organism>
<accession>A0A084XJM5</accession>
<sequence length="75" mass="8911">MRLKIFCRKRACSQLIDLSQMDCLQVSESEHRGGMIHERFYDVFISLKSGYIFDATIEDKQHDKLLELIEFDQKI</sequence>
<dbReference type="EMBL" id="ABFEVW030000013">
    <property type="protein sequence ID" value="EMN1071860.1"/>
    <property type="molecule type" value="Genomic_DNA"/>
</dbReference>
<dbReference type="EMBL" id="LLGC01000186">
    <property type="protein sequence ID" value="KQE02818.1"/>
    <property type="molecule type" value="Genomic_DNA"/>
</dbReference>
<evidence type="ECO:0000313" key="1">
    <source>
        <dbReference type="EMBL" id="EKU3568763.1"/>
    </source>
</evidence>
<name>A0A084XJM5_ACIBA</name>
<dbReference type="Proteomes" id="UP000664966">
    <property type="component" value="Chromosome"/>
</dbReference>
<dbReference type="Proteomes" id="UP000252694">
    <property type="component" value="Unassembled WGS sequence"/>
</dbReference>
<reference evidence="2 7" key="1">
    <citation type="submission" date="2015-10" db="EMBL/GenBank/DDBJ databases">
        <title>The utility of whole genome sequencing in characterizing Acinetobacter epidemiology and analyzing hospital outbreaks.</title>
        <authorList>
            <person name="Ozer E.A."/>
            <person name="Fitzpatrick M.A."/>
            <person name="Hauser A.R."/>
        </authorList>
    </citation>
    <scope>NUCLEOTIDE SEQUENCE [LARGE SCALE GENOMIC DNA]</scope>
    <source>
        <strain evidence="2 7">ABBL072</strain>
    </source>
</reference>
<evidence type="ECO:0000313" key="8">
    <source>
        <dbReference type="Proteomes" id="UP000252694"/>
    </source>
</evidence>
<dbReference type="EMBL" id="ABFEVW020000013">
    <property type="protein sequence ID" value="EKU3568763.1"/>
    <property type="molecule type" value="Genomic_DNA"/>
</dbReference>
<evidence type="ECO:0000313" key="3">
    <source>
        <dbReference type="EMBL" id="MQR50771.1"/>
    </source>
</evidence>
<dbReference type="EMBL" id="CP072270">
    <property type="protein sequence ID" value="QTK42373.1"/>
    <property type="molecule type" value="Genomic_DNA"/>
</dbReference>
<dbReference type="EMBL" id="UFMQ01000013">
    <property type="protein sequence ID" value="SST26159.1"/>
    <property type="molecule type" value="Genomic_DNA"/>
</dbReference>
<evidence type="ECO:0000313" key="2">
    <source>
        <dbReference type="EMBL" id="KQE02818.1"/>
    </source>
</evidence>
<dbReference type="KEGG" id="abau:IX87_01350"/>
<dbReference type="Proteomes" id="UP000051449">
    <property type="component" value="Unassembled WGS sequence"/>
</dbReference>
<reference evidence="3 9" key="3">
    <citation type="submission" date="2019-10" db="EMBL/GenBank/DDBJ databases">
        <title>Genetic environment of the oxa23 gene and comparative analysis of carbapenem resistant Acinetobacter baumannii isolates belonging to global clone 1, lineage 2 recovered in a burns hospital outbreak in 2012-2013.</title>
        <authorList>
            <person name="Douraghi M."/>
            <person name="Aris P."/>
            <person name="Kenyon J."/>
            <person name="Hamidian M."/>
        </authorList>
    </citation>
    <scope>NUCLEOTIDE SEQUENCE [LARGE SCALE GENOMIC DNA]</scope>
    <source>
        <strain evidence="3 9">ABS103</strain>
    </source>
</reference>
<dbReference type="Proteomes" id="UP000516419">
    <property type="component" value="Chromosome"/>
</dbReference>